<feature type="domain" description="Sushi" evidence="2">
    <location>
        <begin position="285"/>
        <end position="346"/>
    </location>
</feature>
<keyword evidence="1" id="KW-1015">Disulfide bond</keyword>
<feature type="domain" description="Sushi" evidence="2">
    <location>
        <begin position="350"/>
        <end position="410"/>
    </location>
</feature>
<feature type="domain" description="Sushi" evidence="2">
    <location>
        <begin position="414"/>
        <end position="467"/>
    </location>
</feature>
<sequence>MSSKMKVKEGGRTVFFMLRRTAEGSNAEIMANDDGSRRVGVWSDKEEELSFRQEDPERAPTFDASVKKNLEYRESGQFSLAIYRDGKLELDGEGTPLDVGDVSSSSTAGNIAIGCDPTGKNCFSGSISLLYLIKEAKTKEEIDTYQKEVIDSNMLGRCNEELGYHAIEGFPENEILTCEHGHFPPKIIVCEDDLDIAGLVVEGEVKDISKTGAQHTVVCDESRGFRSTDGREKEFVSCIDTQWTDITLKCARSRDYSPLVLPGKETLRCVNGLWTPRSLRCERPCPEYDATATPQYEVQKPSGAAPFPHGTAMKVMCAGNRTDTRGNTEMTNYCYKGNWPEPVLDCQYACPAFPDLGPGHEISGSGATHGSSRVLSCSEGYSDVANPDDSASSETVYCSFGKWGAVGVQCKASCKELDLKYPMEDKSKSETAVTHGTRKTVGCKGEDDKNEEIVCVDGKWSLHEIKCSFKGTAYPDPGPAYSYEYSNISHASLASGGDHNEVVIKCADGFNSTNPDKQEETLGFISSIGQWQDRTLICEAVCEPYLPPSSLYEVVPDPEGEEKKISTDLRSGASRFVQCKFMGCDASKYVLQLARLVTVSEGDDKNPPEVSLNSAYTLVDGNENVLIGKSAEGSYAIVGCGNGYVHTSGTGEEKVECINGHVPEVTLKCESTCPVFHSPCKHGKTCQYRVEGQGEGPGDKRTITCGSGFAPVAGPDSEEVECIDGDWTPFTIKCDALCPKFEASEGNVQVLSDVEEADIKRHGGNESAVSLLAHTKGGAVVEVGCDNTNNFGAASGIDQEELMCSHGAWSKQGVRCQKGCNDPPHFSFPLENAEDGTDTYKGQSYGSMRLGKCMEPTRTTGDFKSVLPFDTEPLYCREGKFSYPHIECAIACDGSHTGIAAFLDTLHLDSPRFKIEAPEKPVPYGGVVNISCIEGYSDSTGETKDQLRCAAGGKYVAPSLECEAMCTELPKSDSRRVIWDTSEGSLLHGATRRIDCAFGMEAIGGPLTGSQQVVCRAGLWNSPTKACAESCDEGAHGSKMQKMCHETESSVTTPKTLDITCLDGEYPADVVECEKNCDFSQVDVPEGVMIMGDVGQGRNGQNVTAVCNDSYVSVSEMMKVESVFCWKGLWDTIELRCMRKCEKIEAPEGYVFHYEENDRTLSVHCEKGFHSPNNKHAESKQHVKCLNGKWAEIGLSCQPELILRERKLSAESSYVIWNPQREGSYDSNPHYNLFVRRPLMAFPSTPEDKVKGIGMFYSLGDFFSEDGEQPEEGPFIAAGMVVAPDSFELVWQSDEKPSRTLLEPEYTVLGEEASELLPNDHNSLTLWRGVPPKGFVCLGLVASREKHSPSKDSMRCVPNRCMHVLPKEDTELVYELTPKVRIMRPKSGPDVADDVKKLAWLHAVPFQEKEEEDFKEFRTLKLDCLHMEL</sequence>
<feature type="domain" description="Sushi" evidence="2">
    <location>
        <begin position="673"/>
        <end position="734"/>
    </location>
</feature>
<feature type="domain" description="Sushi" evidence="2">
    <location>
        <begin position="190"/>
        <end position="250"/>
    </location>
</feature>
<name>A0A0G4GRE2_9ALVE</name>
<evidence type="ECO:0000256" key="1">
    <source>
        <dbReference type="ARBA" id="ARBA00023157"/>
    </source>
</evidence>
<organism evidence="3">
    <name type="scientific">Chromera velia CCMP2878</name>
    <dbReference type="NCBI Taxonomy" id="1169474"/>
    <lineage>
        <taxon>Eukaryota</taxon>
        <taxon>Sar</taxon>
        <taxon>Alveolata</taxon>
        <taxon>Colpodellida</taxon>
        <taxon>Chromeraceae</taxon>
        <taxon>Chromera</taxon>
    </lineage>
</organism>
<dbReference type="EMBL" id="CDMZ01001469">
    <property type="protein sequence ID" value="CEM33114.1"/>
    <property type="molecule type" value="Genomic_DNA"/>
</dbReference>
<feature type="domain" description="Sushi" evidence="2">
    <location>
        <begin position="1141"/>
        <end position="1197"/>
    </location>
</feature>
<feature type="domain" description="Sushi" evidence="2">
    <location>
        <begin position="1077"/>
        <end position="1137"/>
    </location>
</feature>
<proteinExistence type="predicted"/>
<dbReference type="PhylomeDB" id="A0A0G4GRE2"/>
<dbReference type="VEuPathDB" id="CryptoDB:Cvel_5093"/>
<feature type="domain" description="Sushi" evidence="2">
    <location>
        <begin position="966"/>
        <end position="1027"/>
    </location>
</feature>
<reference evidence="3" key="1">
    <citation type="submission" date="2014-11" db="EMBL/GenBank/DDBJ databases">
        <authorList>
            <person name="Otto D Thomas"/>
            <person name="Naeem Raeece"/>
        </authorList>
    </citation>
    <scope>NUCLEOTIDE SEQUENCE</scope>
</reference>
<evidence type="ECO:0000259" key="2">
    <source>
        <dbReference type="SMART" id="SM00032"/>
    </source>
</evidence>
<accession>A0A0G4GRE2</accession>
<gene>
    <name evidence="3" type="ORF">Cvel_5093</name>
</gene>
<feature type="domain" description="Sushi" evidence="2">
    <location>
        <begin position="903"/>
        <end position="962"/>
    </location>
</feature>
<protein>
    <recommendedName>
        <fullName evidence="2">Sushi domain-containing protein</fullName>
    </recommendedName>
</protein>
<dbReference type="InterPro" id="IPR000436">
    <property type="entry name" value="Sushi_SCR_CCP_dom"/>
</dbReference>
<dbReference type="SMART" id="SM00032">
    <property type="entry name" value="CCP"/>
    <property type="match status" value="9"/>
</dbReference>
<evidence type="ECO:0000313" key="3">
    <source>
        <dbReference type="EMBL" id="CEM33114.1"/>
    </source>
</evidence>